<evidence type="ECO:0000313" key="6">
    <source>
        <dbReference type="EMBL" id="CAK7921287.1"/>
    </source>
</evidence>
<feature type="compositionally biased region" description="Acidic residues" evidence="4">
    <location>
        <begin position="381"/>
        <end position="393"/>
    </location>
</feature>
<feature type="compositionally biased region" description="Basic and acidic residues" evidence="4">
    <location>
        <begin position="324"/>
        <end position="334"/>
    </location>
</feature>
<proteinExistence type="predicted"/>
<gene>
    <name evidence="6" type="primary">TIF3</name>
    <name evidence="6" type="ORF">CAAN4_H12420</name>
</gene>
<reference evidence="6 7" key="1">
    <citation type="submission" date="2024-01" db="EMBL/GenBank/DDBJ databases">
        <authorList>
            <consortium name="Genoscope - CEA"/>
            <person name="William W."/>
        </authorList>
    </citation>
    <scope>NUCLEOTIDE SEQUENCE [LARGE SCALE GENOMIC DNA]</scope>
    <source>
        <strain evidence="6 7">29B2s-10</strain>
    </source>
</reference>
<keyword evidence="3" id="KW-0694">RNA-binding</keyword>
<feature type="compositionally biased region" description="Basic and acidic residues" evidence="4">
    <location>
        <begin position="342"/>
        <end position="369"/>
    </location>
</feature>
<dbReference type="SMART" id="SM00360">
    <property type="entry name" value="RRM"/>
    <property type="match status" value="1"/>
</dbReference>
<feature type="compositionally biased region" description="Basic and acidic residues" evidence="4">
    <location>
        <begin position="186"/>
        <end position="205"/>
    </location>
</feature>
<feature type="region of interest" description="Disordered" evidence="4">
    <location>
        <begin position="180"/>
        <end position="402"/>
    </location>
</feature>
<keyword evidence="7" id="KW-1185">Reference proteome</keyword>
<dbReference type="PROSITE" id="PS50102">
    <property type="entry name" value="RRM"/>
    <property type="match status" value="1"/>
</dbReference>
<evidence type="ECO:0000259" key="5">
    <source>
        <dbReference type="PROSITE" id="PS50102"/>
    </source>
</evidence>
<protein>
    <submittedName>
        <fullName evidence="6">Eukaryotic translation initiation factor 4B</fullName>
    </submittedName>
</protein>
<keyword evidence="2" id="KW-0539">Nucleus</keyword>
<feature type="domain" description="RRM" evidence="5">
    <location>
        <begin position="84"/>
        <end position="165"/>
    </location>
</feature>
<comment type="subcellular location">
    <subcellularLocation>
        <location evidence="1">Nucleus</location>
    </subcellularLocation>
</comment>
<dbReference type="GO" id="GO:0003743">
    <property type="term" value="F:translation initiation factor activity"/>
    <property type="evidence" value="ECO:0007669"/>
    <property type="project" value="UniProtKB-KW"/>
</dbReference>
<dbReference type="EMBL" id="OZ004260">
    <property type="protein sequence ID" value="CAK7921287.1"/>
    <property type="molecule type" value="Genomic_DNA"/>
</dbReference>
<evidence type="ECO:0000256" key="3">
    <source>
        <dbReference type="PROSITE-ProRule" id="PRU00176"/>
    </source>
</evidence>
<evidence type="ECO:0000313" key="7">
    <source>
        <dbReference type="Proteomes" id="UP001497600"/>
    </source>
</evidence>
<keyword evidence="6" id="KW-0648">Protein biosynthesis</keyword>
<dbReference type="PANTHER" id="PTHR48033:SF10">
    <property type="entry name" value="RNA-BINDING PROTEIN SQUID"/>
    <property type="match status" value="1"/>
</dbReference>
<dbReference type="InterPro" id="IPR035979">
    <property type="entry name" value="RBD_domain_sf"/>
</dbReference>
<dbReference type="Pfam" id="PF00076">
    <property type="entry name" value="RRM_1"/>
    <property type="match status" value="1"/>
</dbReference>
<dbReference type="SUPFAM" id="SSF54928">
    <property type="entry name" value="RNA-binding domain, RBD"/>
    <property type="match status" value="1"/>
</dbReference>
<evidence type="ECO:0000256" key="1">
    <source>
        <dbReference type="ARBA" id="ARBA00004123"/>
    </source>
</evidence>
<dbReference type="Gene3D" id="3.30.70.330">
    <property type="match status" value="1"/>
</dbReference>
<evidence type="ECO:0000256" key="4">
    <source>
        <dbReference type="SAM" id="MobiDB-lite"/>
    </source>
</evidence>
<dbReference type="InterPro" id="IPR012677">
    <property type="entry name" value="Nucleotide-bd_a/b_plait_sf"/>
</dbReference>
<organism evidence="6 7">
    <name type="scientific">[Candida] anglica</name>
    <dbReference type="NCBI Taxonomy" id="148631"/>
    <lineage>
        <taxon>Eukaryota</taxon>
        <taxon>Fungi</taxon>
        <taxon>Dikarya</taxon>
        <taxon>Ascomycota</taxon>
        <taxon>Saccharomycotina</taxon>
        <taxon>Pichiomycetes</taxon>
        <taxon>Debaryomycetaceae</taxon>
        <taxon>Kurtzmaniella</taxon>
    </lineage>
</organism>
<dbReference type="PANTHER" id="PTHR48033">
    <property type="entry name" value="RNA-BINDING (RRM/RBD/RNP MOTIFS) FAMILY PROTEIN"/>
    <property type="match status" value="1"/>
</dbReference>
<feature type="region of interest" description="Disordered" evidence="4">
    <location>
        <begin position="43"/>
        <end position="71"/>
    </location>
</feature>
<keyword evidence="6" id="KW-0396">Initiation factor</keyword>
<dbReference type="Proteomes" id="UP001497600">
    <property type="component" value="Chromosome H"/>
</dbReference>
<dbReference type="InterPro" id="IPR000504">
    <property type="entry name" value="RRM_dom"/>
</dbReference>
<accession>A0ABP0EKI0</accession>
<feature type="compositionally biased region" description="Basic and acidic residues" evidence="4">
    <location>
        <begin position="291"/>
        <end position="308"/>
    </location>
</feature>
<feature type="compositionally biased region" description="Basic and acidic residues" evidence="4">
    <location>
        <begin position="256"/>
        <end position="275"/>
    </location>
</feature>
<evidence type="ECO:0000256" key="2">
    <source>
        <dbReference type="ARBA" id="ARBA00023242"/>
    </source>
</evidence>
<sequence length="427" mass="47695">MAPKKSVKMDLGSFLADDSLGGSSWADEEVDMASIGVPMSTAAPVSSRRLAENNSFNREESYGSGMNEQRRERQEYPIPDHPPFRARVGNLAWEADEQSLVDFFETKLQSSGIVSDVKLPVDNLTGRLRGFGFLTFNSRESLEEGLRLSFADFNGRKIYVDVAAPEKADVFDMDWRAARGSGQLRGGDRGDRGDRADRPPRREEPNLDWGSARGSGVLPPREPRGDRGDRADRPPRREEPSLDWGSARGSGVLPPREPRGDRGDRADRPPRREEPSLDWGSARGSGVLPPREPRERTDRPLRPKKNEPELDWGSAKGSGSLPPREPREHREPRKQSTGPALDWKRGQALEPRTKATKKVEEDNKKEIKPQKSVFDVLAVEGESDEEEEEEEVEEPKPKAEEELVKATADLTIDSESKESGDWEVVGK</sequence>
<name>A0ABP0EKI0_9ASCO</name>
<feature type="compositionally biased region" description="Basic and acidic residues" evidence="4">
    <location>
        <begin position="221"/>
        <end position="240"/>
    </location>
</feature>